<dbReference type="OMA" id="KHDYTEA"/>
<name>G4TCW2_SERID</name>
<protein>
    <submittedName>
        <fullName evidence="4">Related to microfibril-associated protein</fullName>
    </submittedName>
</protein>
<proteinExistence type="predicted"/>
<feature type="compositionally biased region" description="Basic and acidic residues" evidence="2">
    <location>
        <begin position="91"/>
        <end position="100"/>
    </location>
</feature>
<feature type="compositionally biased region" description="Acidic residues" evidence="2">
    <location>
        <begin position="32"/>
        <end position="47"/>
    </location>
</feature>
<dbReference type="eggNOG" id="KOG1425">
    <property type="taxonomic scope" value="Eukaryota"/>
</dbReference>
<dbReference type="InterPro" id="IPR009730">
    <property type="entry name" value="MFAP1_C"/>
</dbReference>
<dbReference type="HOGENOM" id="CLU_022379_1_1_1"/>
<evidence type="ECO:0000256" key="2">
    <source>
        <dbReference type="SAM" id="MobiDB-lite"/>
    </source>
</evidence>
<dbReference type="AlphaFoldDB" id="G4TCW2"/>
<feature type="compositionally biased region" description="Basic residues" evidence="2">
    <location>
        <begin position="7"/>
        <end position="22"/>
    </location>
</feature>
<organism evidence="4 5">
    <name type="scientific">Serendipita indica (strain DSM 11827)</name>
    <name type="common">Root endophyte fungus</name>
    <name type="synonym">Piriformospora indica</name>
    <dbReference type="NCBI Taxonomy" id="1109443"/>
    <lineage>
        <taxon>Eukaryota</taxon>
        <taxon>Fungi</taxon>
        <taxon>Dikarya</taxon>
        <taxon>Basidiomycota</taxon>
        <taxon>Agaricomycotina</taxon>
        <taxon>Agaricomycetes</taxon>
        <taxon>Sebacinales</taxon>
        <taxon>Serendipitaceae</taxon>
        <taxon>Serendipita</taxon>
    </lineage>
</organism>
<dbReference type="EMBL" id="CAFZ01000048">
    <property type="protein sequence ID" value="CCA69164.1"/>
    <property type="molecule type" value="Genomic_DNA"/>
</dbReference>
<feature type="compositionally biased region" description="Basic and acidic residues" evidence="2">
    <location>
        <begin position="150"/>
        <end position="181"/>
    </location>
</feature>
<feature type="compositionally biased region" description="Basic and acidic residues" evidence="2">
    <location>
        <begin position="190"/>
        <end position="201"/>
    </location>
</feature>
<feature type="compositionally biased region" description="Acidic residues" evidence="2">
    <location>
        <begin position="116"/>
        <end position="136"/>
    </location>
</feature>
<keyword evidence="1" id="KW-0175">Coiled coil</keyword>
<dbReference type="InterPro" id="IPR033194">
    <property type="entry name" value="MFAP1"/>
</dbReference>
<dbReference type="InParanoid" id="G4TCW2"/>
<feature type="region of interest" description="Disordered" evidence="2">
    <location>
        <begin position="1"/>
        <end position="78"/>
    </location>
</feature>
<dbReference type="Pfam" id="PF06991">
    <property type="entry name" value="MFAP1"/>
    <property type="match status" value="1"/>
</dbReference>
<feature type="coiled-coil region" evidence="1">
    <location>
        <begin position="224"/>
        <end position="251"/>
    </location>
</feature>
<reference evidence="4 5" key="1">
    <citation type="journal article" date="2011" name="PLoS Pathog.">
        <title>Endophytic Life Strategies Decoded by Genome and Transcriptome Analyses of the Mutualistic Root Symbiont Piriformospora indica.</title>
        <authorList>
            <person name="Zuccaro A."/>
            <person name="Lahrmann U."/>
            <person name="Guldener U."/>
            <person name="Langen G."/>
            <person name="Pfiffi S."/>
            <person name="Biedenkopf D."/>
            <person name="Wong P."/>
            <person name="Samans B."/>
            <person name="Grimm C."/>
            <person name="Basiewicz M."/>
            <person name="Murat C."/>
            <person name="Martin F."/>
            <person name="Kogel K.H."/>
        </authorList>
    </citation>
    <scope>NUCLEOTIDE SEQUENCE [LARGE SCALE GENOMIC DNA]</scope>
    <source>
        <strain evidence="4 5">DSM 11827</strain>
    </source>
</reference>
<evidence type="ECO:0000313" key="5">
    <source>
        <dbReference type="Proteomes" id="UP000007148"/>
    </source>
</evidence>
<dbReference type="OrthoDB" id="1111734at2759"/>
<sequence length="481" mass="54428">MSAVRKLAPRHAKPAQRHFAKKAPKDARDLDESSDEEEEQVQAEDAGDVQIGDYDAQEEETDLKTLVPATPARPRGAKTVKVALGNVEVKDGRVFVDGKAESGMTVVEQQKAQESSESESDEEEEESSEESSEEDEPPRPQLRPVFVSKQQRETLKERDAIAFDSEEAMKKREQAAEERKRQSVNMVGESIKRGMEEKEAKMPGQEIDDTDGLDPEAEFNLWRMRELMRLKREKEAERAREEERLEIERRRALPEEQRLKEDMERAKKLREAKPQGSGAFLQKYWHKGAFYQDLDELKNRDYTAPIESQVDISLLPKVMQVKDFGKRSRTKYTYLKDQDTTLAPPPKVGGATLPQPPGGQGCFLCGGPHLKKGKVSRAFPVDKQQVATRGLQPRSADGVNVHEINRLGKTEIVPLSVDEVQVHDVTITVETLELQNNIAQARRVNARDRHTDQAVAIRDHGHPIAVKVEVLRDGGFLHFIH</sequence>
<dbReference type="Proteomes" id="UP000007148">
    <property type="component" value="Unassembled WGS sequence"/>
</dbReference>
<keyword evidence="5" id="KW-1185">Reference proteome</keyword>
<feature type="domain" description="Micro-fibrillar-associated protein 1 C-terminal" evidence="3">
    <location>
        <begin position="131"/>
        <end position="340"/>
    </location>
</feature>
<comment type="caution">
    <text evidence="4">The sequence shown here is derived from an EMBL/GenBank/DDBJ whole genome shotgun (WGS) entry which is preliminary data.</text>
</comment>
<dbReference type="STRING" id="1109443.G4TCW2"/>
<feature type="region of interest" description="Disordered" evidence="2">
    <location>
        <begin position="91"/>
        <end position="213"/>
    </location>
</feature>
<dbReference type="PANTHER" id="PTHR15327">
    <property type="entry name" value="MICROFIBRIL-ASSOCIATED PROTEIN"/>
    <property type="match status" value="1"/>
</dbReference>
<evidence type="ECO:0000256" key="1">
    <source>
        <dbReference type="SAM" id="Coils"/>
    </source>
</evidence>
<evidence type="ECO:0000259" key="3">
    <source>
        <dbReference type="Pfam" id="PF06991"/>
    </source>
</evidence>
<gene>
    <name evidence="4" type="ORF">PIIN_03064</name>
</gene>
<evidence type="ECO:0000313" key="4">
    <source>
        <dbReference type="EMBL" id="CCA69164.1"/>
    </source>
</evidence>
<accession>G4TCW2</accession>